<organism evidence="2 3">
    <name type="scientific">Suillus luteus UH-Slu-Lm8-n1</name>
    <dbReference type="NCBI Taxonomy" id="930992"/>
    <lineage>
        <taxon>Eukaryota</taxon>
        <taxon>Fungi</taxon>
        <taxon>Dikarya</taxon>
        <taxon>Basidiomycota</taxon>
        <taxon>Agaricomycotina</taxon>
        <taxon>Agaricomycetes</taxon>
        <taxon>Agaricomycetidae</taxon>
        <taxon>Boletales</taxon>
        <taxon>Suillineae</taxon>
        <taxon>Suillaceae</taxon>
        <taxon>Suillus</taxon>
    </lineage>
</organism>
<gene>
    <name evidence="2" type="ORF">CY34DRAFT_725024</name>
</gene>
<reference evidence="2 3" key="1">
    <citation type="submission" date="2014-04" db="EMBL/GenBank/DDBJ databases">
        <authorList>
            <consortium name="DOE Joint Genome Institute"/>
            <person name="Kuo A."/>
            <person name="Ruytinx J."/>
            <person name="Rineau F."/>
            <person name="Colpaert J."/>
            <person name="Kohler A."/>
            <person name="Nagy L.G."/>
            <person name="Floudas D."/>
            <person name="Copeland A."/>
            <person name="Barry K.W."/>
            <person name="Cichocki N."/>
            <person name="Veneault-Fourrey C."/>
            <person name="LaButti K."/>
            <person name="Lindquist E.A."/>
            <person name="Lipzen A."/>
            <person name="Lundell T."/>
            <person name="Morin E."/>
            <person name="Murat C."/>
            <person name="Sun H."/>
            <person name="Tunlid A."/>
            <person name="Henrissat B."/>
            <person name="Grigoriev I.V."/>
            <person name="Hibbett D.S."/>
            <person name="Martin F."/>
            <person name="Nordberg H.P."/>
            <person name="Cantor M.N."/>
            <person name="Hua S.X."/>
        </authorList>
    </citation>
    <scope>NUCLEOTIDE SEQUENCE [LARGE SCALE GENOMIC DNA]</scope>
    <source>
        <strain evidence="2 3">UH-Slu-Lm8-n1</strain>
    </source>
</reference>
<accession>A0A0C9ZUV7</accession>
<dbReference type="HOGENOM" id="CLU_2706489_0_0_1"/>
<dbReference type="InParanoid" id="A0A0C9ZUV7"/>
<protein>
    <submittedName>
        <fullName evidence="2">Unplaced genomic scaffold CY34scaffold_873, whole genome shotgun sequence</fullName>
    </submittedName>
</protein>
<evidence type="ECO:0000313" key="3">
    <source>
        <dbReference type="Proteomes" id="UP000054485"/>
    </source>
</evidence>
<proteinExistence type="predicted"/>
<dbReference type="Proteomes" id="UP000054485">
    <property type="component" value="Unassembled WGS sequence"/>
</dbReference>
<dbReference type="AlphaFoldDB" id="A0A0C9ZUV7"/>
<evidence type="ECO:0000313" key="2">
    <source>
        <dbReference type="EMBL" id="KIK33176.1"/>
    </source>
</evidence>
<dbReference type="OrthoDB" id="2686056at2759"/>
<feature type="region of interest" description="Disordered" evidence="1">
    <location>
        <begin position="1"/>
        <end position="28"/>
    </location>
</feature>
<reference evidence="3" key="2">
    <citation type="submission" date="2015-01" db="EMBL/GenBank/DDBJ databases">
        <title>Evolutionary Origins and Diversification of the Mycorrhizal Mutualists.</title>
        <authorList>
            <consortium name="DOE Joint Genome Institute"/>
            <consortium name="Mycorrhizal Genomics Consortium"/>
            <person name="Kohler A."/>
            <person name="Kuo A."/>
            <person name="Nagy L.G."/>
            <person name="Floudas D."/>
            <person name="Copeland A."/>
            <person name="Barry K.W."/>
            <person name="Cichocki N."/>
            <person name="Veneault-Fourrey C."/>
            <person name="LaButti K."/>
            <person name="Lindquist E.A."/>
            <person name="Lipzen A."/>
            <person name="Lundell T."/>
            <person name="Morin E."/>
            <person name="Murat C."/>
            <person name="Riley R."/>
            <person name="Ohm R."/>
            <person name="Sun H."/>
            <person name="Tunlid A."/>
            <person name="Henrissat B."/>
            <person name="Grigoriev I.V."/>
            <person name="Hibbett D.S."/>
            <person name="Martin F."/>
        </authorList>
    </citation>
    <scope>NUCLEOTIDE SEQUENCE [LARGE SCALE GENOMIC DNA]</scope>
    <source>
        <strain evidence="3">UH-Slu-Lm8-n1</strain>
    </source>
</reference>
<feature type="compositionally biased region" description="Basic and acidic residues" evidence="1">
    <location>
        <begin position="1"/>
        <end position="18"/>
    </location>
</feature>
<evidence type="ECO:0000256" key="1">
    <source>
        <dbReference type="SAM" id="MobiDB-lite"/>
    </source>
</evidence>
<dbReference type="EMBL" id="KN836004">
    <property type="protein sequence ID" value="KIK33176.1"/>
    <property type="molecule type" value="Genomic_DNA"/>
</dbReference>
<sequence>MRKGKDSTRETRTPDEATVRGGSHRPRGKICRFLEKVKGSIRNGVNKSRTSIGISPRRIPAPQISRLRLLHLV</sequence>
<keyword evidence="3" id="KW-1185">Reference proteome</keyword>
<name>A0A0C9ZUV7_9AGAM</name>